<accession>A0A8S9SFC5</accession>
<dbReference type="EMBL" id="QGKX02000004">
    <property type="protein sequence ID" value="KAF3600156.1"/>
    <property type="molecule type" value="Genomic_DNA"/>
</dbReference>
<evidence type="ECO:0000313" key="1">
    <source>
        <dbReference type="EMBL" id="KAF3600156.1"/>
    </source>
</evidence>
<protein>
    <submittedName>
        <fullName evidence="1">Uncharacterized protein</fullName>
    </submittedName>
</protein>
<reference evidence="1" key="1">
    <citation type="submission" date="2019-12" db="EMBL/GenBank/DDBJ databases">
        <title>Genome sequencing and annotation of Brassica cretica.</title>
        <authorList>
            <person name="Studholme D.J."/>
            <person name="Sarris P."/>
        </authorList>
    </citation>
    <scope>NUCLEOTIDE SEQUENCE</scope>
    <source>
        <strain evidence="1">PFS-109/04</strain>
        <tissue evidence="1">Leaf</tissue>
    </source>
</reference>
<evidence type="ECO:0000313" key="2">
    <source>
        <dbReference type="Proteomes" id="UP000712600"/>
    </source>
</evidence>
<organism evidence="1 2">
    <name type="scientific">Brassica cretica</name>
    <name type="common">Mustard</name>
    <dbReference type="NCBI Taxonomy" id="69181"/>
    <lineage>
        <taxon>Eukaryota</taxon>
        <taxon>Viridiplantae</taxon>
        <taxon>Streptophyta</taxon>
        <taxon>Embryophyta</taxon>
        <taxon>Tracheophyta</taxon>
        <taxon>Spermatophyta</taxon>
        <taxon>Magnoliopsida</taxon>
        <taxon>eudicotyledons</taxon>
        <taxon>Gunneridae</taxon>
        <taxon>Pentapetalae</taxon>
        <taxon>rosids</taxon>
        <taxon>malvids</taxon>
        <taxon>Brassicales</taxon>
        <taxon>Brassicaceae</taxon>
        <taxon>Brassiceae</taxon>
        <taxon>Brassica</taxon>
    </lineage>
</organism>
<proteinExistence type="predicted"/>
<gene>
    <name evidence="1" type="ORF">F2Q69_00038414</name>
</gene>
<name>A0A8S9SFC5_BRACR</name>
<dbReference type="Proteomes" id="UP000712600">
    <property type="component" value="Unassembled WGS sequence"/>
</dbReference>
<comment type="caution">
    <text evidence="1">The sequence shown here is derived from an EMBL/GenBank/DDBJ whole genome shotgun (WGS) entry which is preliminary data.</text>
</comment>
<sequence>MELSGVKIKRRRMAMVSLEALQALSSGETRLSVASSGGCAKRFQSSRGG</sequence>
<dbReference type="AlphaFoldDB" id="A0A8S9SFC5"/>